<evidence type="ECO:0000313" key="3">
    <source>
        <dbReference type="Proteomes" id="UP000297716"/>
    </source>
</evidence>
<keyword evidence="3" id="KW-1185">Reference proteome</keyword>
<evidence type="ECO:0000313" key="2">
    <source>
        <dbReference type="EMBL" id="TGJ78844.1"/>
    </source>
</evidence>
<dbReference type="EMBL" id="SKBN01000342">
    <property type="protein sequence ID" value="TGJ78844.1"/>
    <property type="molecule type" value="Genomic_DNA"/>
</dbReference>
<accession>A0A4Z0Y4Y9</accession>
<dbReference type="Pfam" id="PF06985">
    <property type="entry name" value="HET"/>
    <property type="match status" value="1"/>
</dbReference>
<dbReference type="Proteomes" id="UP000297716">
    <property type="component" value="Unassembled WGS sequence"/>
</dbReference>
<dbReference type="InterPro" id="IPR010730">
    <property type="entry name" value="HET"/>
</dbReference>
<gene>
    <name evidence="2" type="ORF">E0Z10_g9925</name>
</gene>
<dbReference type="InterPro" id="IPR052895">
    <property type="entry name" value="HetReg/Transcr_Mod"/>
</dbReference>
<protein>
    <recommendedName>
        <fullName evidence="1">Heterokaryon incompatibility domain-containing protein</fullName>
    </recommendedName>
</protein>
<sequence length="241" mass="27469">MTSYQWQPGNIYGHHTAPEYNAITYTWGRWRLKQNERPDVRPIPVSGVPWEIPRVNPSRFTANELERIIKMATGGFSTVTTACDKELPKVDFIWIDIICIDQRENNSTSASEIGRQALIFDGAKHVVAWLSTFSTQDLNNLIRGLWDKTDQIKQQIAISRTLSDTRSKLLLNEIHALLATLFSDTWFTSLWTLQEAFLRYDALLMSREGGVATSILRAGSGLSHKWMFMQTYSTSLALANR</sequence>
<comment type="caution">
    <text evidence="2">The sequence shown here is derived from an EMBL/GenBank/DDBJ whole genome shotgun (WGS) entry which is preliminary data.</text>
</comment>
<organism evidence="2 3">
    <name type="scientific">Xylaria hypoxylon</name>
    <dbReference type="NCBI Taxonomy" id="37992"/>
    <lineage>
        <taxon>Eukaryota</taxon>
        <taxon>Fungi</taxon>
        <taxon>Dikarya</taxon>
        <taxon>Ascomycota</taxon>
        <taxon>Pezizomycotina</taxon>
        <taxon>Sordariomycetes</taxon>
        <taxon>Xylariomycetidae</taxon>
        <taxon>Xylariales</taxon>
        <taxon>Xylariaceae</taxon>
        <taxon>Xylaria</taxon>
    </lineage>
</organism>
<reference evidence="2 3" key="1">
    <citation type="submission" date="2019-03" db="EMBL/GenBank/DDBJ databases">
        <title>Draft genome sequence of Xylaria hypoxylon DSM 108379, a ubiquitous saprotrophic-parasitic fungi on hardwood.</title>
        <authorList>
            <person name="Buettner E."/>
            <person name="Leonhardt S."/>
            <person name="Gebauer A.M."/>
            <person name="Liers C."/>
            <person name="Hofrichter M."/>
            <person name="Kellner H."/>
        </authorList>
    </citation>
    <scope>NUCLEOTIDE SEQUENCE [LARGE SCALE GENOMIC DNA]</scope>
    <source>
        <strain evidence="2 3">DSM 108379</strain>
    </source>
</reference>
<dbReference type="AlphaFoldDB" id="A0A4Z0Y4Y9"/>
<dbReference type="OrthoDB" id="2157530at2759"/>
<feature type="domain" description="Heterokaryon incompatibility" evidence="1">
    <location>
        <begin position="20"/>
        <end position="195"/>
    </location>
</feature>
<proteinExistence type="predicted"/>
<dbReference type="STRING" id="37992.A0A4Z0Y4Y9"/>
<dbReference type="PANTHER" id="PTHR24148">
    <property type="entry name" value="ANKYRIN REPEAT DOMAIN-CONTAINING PROTEIN 39 HOMOLOG-RELATED"/>
    <property type="match status" value="1"/>
</dbReference>
<evidence type="ECO:0000259" key="1">
    <source>
        <dbReference type="Pfam" id="PF06985"/>
    </source>
</evidence>
<dbReference type="PANTHER" id="PTHR24148:SF64">
    <property type="entry name" value="HETEROKARYON INCOMPATIBILITY DOMAIN-CONTAINING PROTEIN"/>
    <property type="match status" value="1"/>
</dbReference>
<name>A0A4Z0Y4Y9_9PEZI</name>